<dbReference type="RefSeq" id="XP_023571510.1">
    <property type="nucleotide sequence ID" value="XM_023715742.1"/>
</dbReference>
<dbReference type="PANTHER" id="PTHR35088">
    <property type="entry name" value="COILED-COIL DOMAIN-CONTAINING PROTEIN 178"/>
    <property type="match status" value="1"/>
</dbReference>
<reference evidence="4" key="1">
    <citation type="submission" date="2025-08" db="UniProtKB">
        <authorList>
            <consortium name="RefSeq"/>
        </authorList>
    </citation>
    <scope>IDENTIFICATION</scope>
</reference>
<evidence type="ECO:0000256" key="2">
    <source>
        <dbReference type="SAM" id="MobiDB-lite"/>
    </source>
</evidence>
<keyword evidence="1" id="KW-0175">Coiled coil</keyword>
<feature type="region of interest" description="Disordered" evidence="2">
    <location>
        <begin position="105"/>
        <end position="132"/>
    </location>
</feature>
<gene>
    <name evidence="4" type="primary">Ccdc178</name>
</gene>
<dbReference type="Proteomes" id="UP000515203">
    <property type="component" value="Unplaced"/>
</dbReference>
<evidence type="ECO:0000313" key="3">
    <source>
        <dbReference type="Proteomes" id="UP000515203"/>
    </source>
</evidence>
<proteinExistence type="predicted"/>
<protein>
    <submittedName>
        <fullName evidence="4">Coiled-coil domain-containing protein 178</fullName>
    </submittedName>
</protein>
<dbReference type="GeneID" id="101579735"/>
<name>A0A6P6EGN7_OCTDE</name>
<dbReference type="OrthoDB" id="10010556at2759"/>
<keyword evidence="3" id="KW-1185">Reference proteome</keyword>
<accession>A0A6P6EGN7</accession>
<feature type="coiled-coil region" evidence="1">
    <location>
        <begin position="213"/>
        <end position="247"/>
    </location>
</feature>
<feature type="coiled-coil region" evidence="1">
    <location>
        <begin position="145"/>
        <end position="172"/>
    </location>
</feature>
<dbReference type="CTD" id="374864"/>
<dbReference type="InterPro" id="IPR038826">
    <property type="entry name" value="CCDC178"/>
</dbReference>
<feature type="compositionally biased region" description="Basic and acidic residues" evidence="2">
    <location>
        <begin position="111"/>
        <end position="132"/>
    </location>
</feature>
<evidence type="ECO:0000256" key="1">
    <source>
        <dbReference type="SAM" id="Coils"/>
    </source>
</evidence>
<dbReference type="FunCoup" id="A0A6P6EGN7">
    <property type="interactions" value="26"/>
</dbReference>
<dbReference type="InParanoid" id="A0A6P6EGN7"/>
<evidence type="ECO:0000313" key="4">
    <source>
        <dbReference type="RefSeq" id="XP_023571510.1"/>
    </source>
</evidence>
<organism evidence="3 4">
    <name type="scientific">Octodon degus</name>
    <name type="common">Degu</name>
    <name type="synonym">Sciurus degus</name>
    <dbReference type="NCBI Taxonomy" id="10160"/>
    <lineage>
        <taxon>Eukaryota</taxon>
        <taxon>Metazoa</taxon>
        <taxon>Chordata</taxon>
        <taxon>Craniata</taxon>
        <taxon>Vertebrata</taxon>
        <taxon>Euteleostomi</taxon>
        <taxon>Mammalia</taxon>
        <taxon>Eutheria</taxon>
        <taxon>Euarchontoglires</taxon>
        <taxon>Glires</taxon>
        <taxon>Rodentia</taxon>
        <taxon>Hystricomorpha</taxon>
        <taxon>Octodontidae</taxon>
        <taxon>Octodon</taxon>
    </lineage>
</organism>
<dbReference type="AlphaFoldDB" id="A0A6P6EGN7"/>
<feature type="coiled-coil region" evidence="1">
    <location>
        <begin position="643"/>
        <end position="701"/>
    </location>
</feature>
<dbReference type="PANTHER" id="PTHR35088:SF1">
    <property type="entry name" value="COILED-COIL DOMAIN-CONTAINING PROTEIN 178"/>
    <property type="match status" value="1"/>
</dbReference>
<feature type="coiled-coil region" evidence="1">
    <location>
        <begin position="343"/>
        <end position="391"/>
    </location>
</feature>
<sequence>MLENKTISSSAEGDQTEKDNAVSQALVLVGAPTEAVEIFHENKMTNTEEVNKGLYFNYPCRRQSCAVVNIPAPCVNKMISHIEDVESKIQEHLKQFETSLEKWSRTSSSIPKEDLNTTKPGEKVKPEEKRGETCPELKEEMETLLSEVIHLIKSLETDRAEAEQTLIQQKSRKKTIILKIDSWSIWKLQEIPLAVQKEHEAFLRDLIELRWHLENRYDQLEYLEKQKTKLEEANAKVQADIDFMQDHAALLDGKRRQQVEALHDLYQRKFEVMELFKQVHEELELVSQDSENAKWQVQESKDEMDKDIHKDETTLATHKKEVDKLNNLRSHYSSKIGDVKINIEESEEAVTEVLREAKSSTDEVSALSRTLDDLRKNYDQICWKKRKYQQQYVEALNEFYTAKKSWDVELYNVSKDFSDISILYAQAVGENRRLSNEIITITNQISESIKRKVEYESEIQSLLKLTAKNNDYLKHLYKEAYQVGAVFHVTKNKTDEMELKISDVRRKFKAREDFLKRIIRGKVAAGMIIQKNLYAIQEDQSLERQNLMKKKAIYALTLAEILEPLQKLENDAVRINEMHKEQAELLSDVLQKENYVKRKVVQTKNKLQRKEKKTRHKLIRTESKRSLIFEELQATKSKTILFNARIREMGKELQQKKEEQEGEEEKLENLKNVFLTMKFKKEQAQAVFDHLMEEKKACEERIADEDKAFRALFAMRQKTLADIKELQANSLEENLRLAQEYQKMQMMFLTEKDNFFREYGKQLSLNAAVSDKKQLCQLQRRLREQWQEHFRLVVFFSLMKLAKFQTDSQETIQKILAVQEESSNLMQHILDFFQTLTDGLCENDG</sequence>